<name>A0ABD4ZG62_GARVA</name>
<dbReference type="RefSeq" id="WP_285064754.1">
    <property type="nucleotide sequence ID" value="NZ_JASOLZ010000144.1"/>
</dbReference>
<evidence type="ECO:0000313" key="1">
    <source>
        <dbReference type="EMBL" id="MDK6862401.1"/>
    </source>
</evidence>
<dbReference type="InterPro" id="IPR025048">
    <property type="entry name" value="DUF3987"/>
</dbReference>
<accession>A0ABD4ZG62</accession>
<dbReference type="Pfam" id="PF13148">
    <property type="entry name" value="DUF3987"/>
    <property type="match status" value="1"/>
</dbReference>
<feature type="non-terminal residue" evidence="1">
    <location>
        <position position="88"/>
    </location>
</feature>
<proteinExistence type="predicted"/>
<gene>
    <name evidence="1" type="ORF">QP355_07160</name>
</gene>
<protein>
    <submittedName>
        <fullName evidence="1">DUF3987 domain-containing protein</fullName>
    </submittedName>
</protein>
<feature type="non-terminal residue" evidence="1">
    <location>
        <position position="1"/>
    </location>
</feature>
<dbReference type="Proteomes" id="UP001238969">
    <property type="component" value="Unassembled WGS sequence"/>
</dbReference>
<dbReference type="AlphaFoldDB" id="A0ABD4ZG62"/>
<dbReference type="EMBL" id="JASOLZ010000144">
    <property type="protein sequence ID" value="MDK6862401.1"/>
    <property type="molecule type" value="Genomic_DNA"/>
</dbReference>
<organism evidence="1 2">
    <name type="scientific">Gardnerella vaginalis</name>
    <dbReference type="NCBI Taxonomy" id="2702"/>
    <lineage>
        <taxon>Bacteria</taxon>
        <taxon>Bacillati</taxon>
        <taxon>Actinomycetota</taxon>
        <taxon>Actinomycetes</taxon>
        <taxon>Bifidobacteriales</taxon>
        <taxon>Bifidobacteriaceae</taxon>
        <taxon>Gardnerella</taxon>
    </lineage>
</organism>
<evidence type="ECO:0000313" key="2">
    <source>
        <dbReference type="Proteomes" id="UP001238969"/>
    </source>
</evidence>
<reference evidence="1 2" key="1">
    <citation type="submission" date="2023-05" db="EMBL/GenBank/DDBJ databases">
        <title>Cataloging the Phylogenetic Diversity of Human Bladder Bacteria.</title>
        <authorList>
            <person name="Du J."/>
        </authorList>
    </citation>
    <scope>NUCLEOTIDE SEQUENCE [LARGE SCALE GENOMIC DNA]</scope>
    <source>
        <strain evidence="1 2">UMB6972</strain>
    </source>
</reference>
<comment type="caution">
    <text evidence="1">The sequence shown here is derived from an EMBL/GenBank/DDBJ whole genome shotgun (WGS) entry which is preliminary data.</text>
</comment>
<sequence length="88" mass="9949">FSPEAQKIFIEHYNVLEQDLSPSGPLSPFRGHVSKKTENIARIAALFQYFSYGEGKISADIMTSAVVISSWYTDEYKKLFALPDESEL</sequence>